<name>A0ABT6S5I8_9ACTN</name>
<gene>
    <name evidence="2" type="ORF">QIS96_01850</name>
</gene>
<dbReference type="EMBL" id="JASCIQ010000002">
    <property type="protein sequence ID" value="MDI3402581.1"/>
    <property type="molecule type" value="Genomic_DNA"/>
</dbReference>
<evidence type="ECO:0000313" key="3">
    <source>
        <dbReference type="Proteomes" id="UP001223978"/>
    </source>
</evidence>
<dbReference type="InterPro" id="IPR036188">
    <property type="entry name" value="FAD/NAD-bd_sf"/>
</dbReference>
<dbReference type="Pfam" id="PF13738">
    <property type="entry name" value="Pyr_redox_3"/>
    <property type="match status" value="1"/>
</dbReference>
<keyword evidence="3" id="KW-1185">Reference proteome</keyword>
<evidence type="ECO:0000256" key="1">
    <source>
        <dbReference type="ARBA" id="ARBA00023002"/>
    </source>
</evidence>
<reference evidence="2 3" key="1">
    <citation type="submission" date="2023-05" db="EMBL/GenBank/DDBJ databases">
        <title>Draft genome sequence of Streptomyces sp. B-S-A6 isolated from a cave soil in Thailand.</title>
        <authorList>
            <person name="Chamroensaksri N."/>
            <person name="Muangham S."/>
        </authorList>
    </citation>
    <scope>NUCLEOTIDE SEQUENCE [LARGE SCALE GENOMIC DNA]</scope>
    <source>
        <strain evidence="2 3">B-S-A6</strain>
    </source>
</reference>
<evidence type="ECO:0000313" key="2">
    <source>
        <dbReference type="EMBL" id="MDI3402581.1"/>
    </source>
</evidence>
<sequence>MEYVDVAIIGGGQSGLAAAHVLRGRGLQPVILEASAEATGSWPDYYDSLTLFSPARFSALPGLEFGGDGDRYPHRDEVVEYLARYASRLDAEIRTRTRVETVERSEAGFLLRTDDGRTLGAAGVVAATGAFGNPVLPDLPGRDSFVSEVLHVADYRDPAPYAGKRVVVVGGGNSAVQVGHELAAEAAQLTLASRNPVRFLPQTRDGKDLHHWLTSSGFDQLPPEWLIHYVGGTLVLDNGRYRDALESGRLRRRPMFTALDGDEVVWGDGSREPVDVALFATGYRPHLDYLAKLGALDEHGLPLHSGGISATHPGLVYLGLEFQRSFASNTLRGVARDAEYVADALVAHVRKAPTATGL</sequence>
<dbReference type="PANTHER" id="PTHR43539">
    <property type="entry name" value="FLAVIN-BINDING MONOOXYGENASE-LIKE PROTEIN (AFU_ORTHOLOGUE AFUA_4G09220)"/>
    <property type="match status" value="1"/>
</dbReference>
<comment type="caution">
    <text evidence="2">The sequence shown here is derived from an EMBL/GenBank/DDBJ whole genome shotgun (WGS) entry which is preliminary data.</text>
</comment>
<dbReference type="SUPFAM" id="SSF51905">
    <property type="entry name" value="FAD/NAD(P)-binding domain"/>
    <property type="match status" value="2"/>
</dbReference>
<dbReference type="EC" id="1.14.13.-" evidence="2"/>
<dbReference type="Gene3D" id="3.50.50.60">
    <property type="entry name" value="FAD/NAD(P)-binding domain"/>
    <property type="match status" value="1"/>
</dbReference>
<dbReference type="InterPro" id="IPR050982">
    <property type="entry name" value="Auxin_biosynth/cation_transpt"/>
</dbReference>
<keyword evidence="1 2" id="KW-0560">Oxidoreductase</keyword>
<organism evidence="2 3">
    <name type="scientific">Streptomyces cavernicola</name>
    <dbReference type="NCBI Taxonomy" id="3043613"/>
    <lineage>
        <taxon>Bacteria</taxon>
        <taxon>Bacillati</taxon>
        <taxon>Actinomycetota</taxon>
        <taxon>Actinomycetes</taxon>
        <taxon>Kitasatosporales</taxon>
        <taxon>Streptomycetaceae</taxon>
        <taxon>Streptomyces</taxon>
    </lineage>
</organism>
<dbReference type="RefSeq" id="WP_282540547.1">
    <property type="nucleotide sequence ID" value="NZ_JASCIQ010000002.1"/>
</dbReference>
<accession>A0ABT6S5I8</accession>
<dbReference type="PANTHER" id="PTHR43539:SF78">
    <property type="entry name" value="FLAVIN-CONTAINING MONOOXYGENASE"/>
    <property type="match status" value="1"/>
</dbReference>
<protein>
    <submittedName>
        <fullName evidence="2">NAD(P)/FAD-dependent oxidoreductase</fullName>
        <ecNumber evidence="2">1.14.13.-</ecNumber>
    </submittedName>
</protein>
<proteinExistence type="predicted"/>
<dbReference type="GO" id="GO:0016491">
    <property type="term" value="F:oxidoreductase activity"/>
    <property type="evidence" value="ECO:0007669"/>
    <property type="project" value="UniProtKB-KW"/>
</dbReference>
<dbReference type="Proteomes" id="UP001223978">
    <property type="component" value="Unassembled WGS sequence"/>
</dbReference>
<dbReference type="PRINTS" id="PR00368">
    <property type="entry name" value="FADPNR"/>
</dbReference>
<dbReference type="PRINTS" id="PR00469">
    <property type="entry name" value="PNDRDTASEII"/>
</dbReference>